<evidence type="ECO:0000256" key="1">
    <source>
        <dbReference type="SAM" id="Coils"/>
    </source>
</evidence>
<keyword evidence="3" id="KW-1185">Reference proteome</keyword>
<dbReference type="GO" id="GO:0090575">
    <property type="term" value="C:RNA polymerase II transcription regulator complex"/>
    <property type="evidence" value="ECO:0007669"/>
    <property type="project" value="TreeGrafter"/>
</dbReference>
<comment type="caution">
    <text evidence="2">The sequence shown here is derived from an EMBL/GenBank/DDBJ whole genome shotgun (WGS) entry which is preliminary data.</text>
</comment>
<evidence type="ECO:0000313" key="2">
    <source>
        <dbReference type="EMBL" id="KAK4402385.1"/>
    </source>
</evidence>
<dbReference type="GO" id="GO:0000977">
    <property type="term" value="F:RNA polymerase II transcription regulatory region sequence-specific DNA binding"/>
    <property type="evidence" value="ECO:0007669"/>
    <property type="project" value="TreeGrafter"/>
</dbReference>
<name>A0AAE1WZ76_9LAMI</name>
<dbReference type="Proteomes" id="UP001289374">
    <property type="component" value="Unassembled WGS sequence"/>
</dbReference>
<dbReference type="GO" id="GO:0000981">
    <property type="term" value="F:DNA-binding transcription factor activity, RNA polymerase II-specific"/>
    <property type="evidence" value="ECO:0007669"/>
    <property type="project" value="TreeGrafter"/>
</dbReference>
<evidence type="ECO:0000313" key="3">
    <source>
        <dbReference type="Proteomes" id="UP001289374"/>
    </source>
</evidence>
<reference evidence="2" key="2">
    <citation type="journal article" date="2024" name="Plant">
        <title>Genomic evolution and insights into agronomic trait innovations of Sesamum species.</title>
        <authorList>
            <person name="Miao H."/>
            <person name="Wang L."/>
            <person name="Qu L."/>
            <person name="Liu H."/>
            <person name="Sun Y."/>
            <person name="Le M."/>
            <person name="Wang Q."/>
            <person name="Wei S."/>
            <person name="Zheng Y."/>
            <person name="Lin W."/>
            <person name="Duan Y."/>
            <person name="Cao H."/>
            <person name="Xiong S."/>
            <person name="Wang X."/>
            <person name="Wei L."/>
            <person name="Li C."/>
            <person name="Ma Q."/>
            <person name="Ju M."/>
            <person name="Zhao R."/>
            <person name="Li G."/>
            <person name="Mu C."/>
            <person name="Tian Q."/>
            <person name="Mei H."/>
            <person name="Zhang T."/>
            <person name="Gao T."/>
            <person name="Zhang H."/>
        </authorList>
    </citation>
    <scope>NUCLEOTIDE SEQUENCE</scope>
    <source>
        <strain evidence="2">K16</strain>
    </source>
</reference>
<accession>A0AAE1WZ76</accession>
<dbReference type="EMBL" id="JACGWL010000005">
    <property type="protein sequence ID" value="KAK4402385.1"/>
    <property type="molecule type" value="Genomic_DNA"/>
</dbReference>
<reference evidence="2" key="1">
    <citation type="submission" date="2020-06" db="EMBL/GenBank/DDBJ databases">
        <authorList>
            <person name="Li T."/>
            <person name="Hu X."/>
            <person name="Zhang T."/>
            <person name="Song X."/>
            <person name="Zhang H."/>
            <person name="Dai N."/>
            <person name="Sheng W."/>
            <person name="Hou X."/>
            <person name="Wei L."/>
        </authorList>
    </citation>
    <scope>NUCLEOTIDE SEQUENCE</scope>
    <source>
        <strain evidence="2">K16</strain>
        <tissue evidence="2">Leaf</tissue>
    </source>
</reference>
<dbReference type="PANTHER" id="PTHR13935:SF46">
    <property type="entry name" value="TRANSCRIPTION FACTOR BHLH167-RELATED"/>
    <property type="match status" value="1"/>
</dbReference>
<dbReference type="InterPro" id="IPR015660">
    <property type="entry name" value="MASH1/Ascl1a-like"/>
</dbReference>
<gene>
    <name evidence="2" type="ORF">Sango_0979200</name>
</gene>
<protein>
    <submittedName>
        <fullName evidence="2">Transcription factor</fullName>
    </submittedName>
</protein>
<organism evidence="2 3">
    <name type="scientific">Sesamum angolense</name>
    <dbReference type="NCBI Taxonomy" id="2727404"/>
    <lineage>
        <taxon>Eukaryota</taxon>
        <taxon>Viridiplantae</taxon>
        <taxon>Streptophyta</taxon>
        <taxon>Embryophyta</taxon>
        <taxon>Tracheophyta</taxon>
        <taxon>Spermatophyta</taxon>
        <taxon>Magnoliopsida</taxon>
        <taxon>eudicotyledons</taxon>
        <taxon>Gunneridae</taxon>
        <taxon>Pentapetalae</taxon>
        <taxon>asterids</taxon>
        <taxon>lamiids</taxon>
        <taxon>Lamiales</taxon>
        <taxon>Pedaliaceae</taxon>
        <taxon>Sesamum</taxon>
    </lineage>
</organism>
<feature type="coiled-coil region" evidence="1">
    <location>
        <begin position="33"/>
        <end position="60"/>
    </location>
</feature>
<proteinExistence type="predicted"/>
<sequence length="159" mass="17628">MKGLCFKLVSLIPPPHRHYETSKLEERPVQDQVEEATTYIKLLTQRVEEMRRRKSQALMTASGSGSGSGSSMGGSVVEVREFGSNLEVVLISGLCKTFMLHQIISILEQEGAEVVNVNISNIGDQIFHTIHAQRELESYDVVGLLYPGGDKSRVILLDQ</sequence>
<dbReference type="PANTHER" id="PTHR13935">
    <property type="entry name" value="ACHAETE-SCUTE TRANSCRIPTION FACTOR-RELATED"/>
    <property type="match status" value="1"/>
</dbReference>
<keyword evidence="1" id="KW-0175">Coiled coil</keyword>
<dbReference type="AlphaFoldDB" id="A0AAE1WZ76"/>